<evidence type="ECO:0000313" key="2">
    <source>
        <dbReference type="Proteomes" id="UP000005952"/>
    </source>
</evidence>
<dbReference type="EMBL" id="CP005587">
    <property type="protein sequence ID" value="AGK58804.1"/>
    <property type="molecule type" value="Genomic_DNA"/>
</dbReference>
<protein>
    <recommendedName>
        <fullName evidence="3">Sulfotransferase family protein</fullName>
    </recommendedName>
</protein>
<evidence type="ECO:0000313" key="1">
    <source>
        <dbReference type="EMBL" id="AGK58804.1"/>
    </source>
</evidence>
<gene>
    <name evidence="1" type="ORF">HYPDE_35663</name>
</gene>
<dbReference type="SUPFAM" id="SSF52540">
    <property type="entry name" value="P-loop containing nucleoside triphosphate hydrolases"/>
    <property type="match status" value="1"/>
</dbReference>
<dbReference type="InterPro" id="IPR027417">
    <property type="entry name" value="P-loop_NTPase"/>
</dbReference>
<dbReference type="Pfam" id="PF03567">
    <property type="entry name" value="Sulfotransfer_2"/>
    <property type="match status" value="1"/>
</dbReference>
<proteinExistence type="predicted"/>
<dbReference type="InterPro" id="IPR005331">
    <property type="entry name" value="Sulfotransferase"/>
</dbReference>
<keyword evidence="2" id="KW-1185">Reference proteome</keyword>
<accession>N0B5I3</accession>
<dbReference type="OrthoDB" id="288532at2"/>
<organism evidence="1 2">
    <name type="scientific">Hyphomicrobium denitrificans 1NES1</name>
    <dbReference type="NCBI Taxonomy" id="670307"/>
    <lineage>
        <taxon>Bacteria</taxon>
        <taxon>Pseudomonadati</taxon>
        <taxon>Pseudomonadota</taxon>
        <taxon>Alphaproteobacteria</taxon>
        <taxon>Hyphomicrobiales</taxon>
        <taxon>Hyphomicrobiaceae</taxon>
        <taxon>Hyphomicrobium</taxon>
    </lineage>
</organism>
<dbReference type="RefSeq" id="WP_015598823.1">
    <property type="nucleotide sequence ID" value="NC_021172.1"/>
</dbReference>
<dbReference type="Gene3D" id="3.40.50.300">
    <property type="entry name" value="P-loop containing nucleotide triphosphate hydrolases"/>
    <property type="match status" value="1"/>
</dbReference>
<reference evidence="1 2" key="1">
    <citation type="journal article" date="2013" name="Genome Announc.">
        <title>Genome sequences for three denitrifying bacterial strains isolated from a uranium- and nitrate-contaminated subsurface environment.</title>
        <authorList>
            <person name="Venkatramanan R."/>
            <person name="Prakash O."/>
            <person name="Woyke T."/>
            <person name="Chain P."/>
            <person name="Goodwin L.A."/>
            <person name="Watson D."/>
            <person name="Brooks S."/>
            <person name="Kostka J.E."/>
            <person name="Green S.J."/>
        </authorList>
    </citation>
    <scope>NUCLEOTIDE SEQUENCE [LARGE SCALE GENOMIC DNA]</scope>
    <source>
        <strain evidence="1 2">1NES1</strain>
    </source>
</reference>
<dbReference type="HOGENOM" id="CLU_094945_1_0_5"/>
<dbReference type="AlphaFoldDB" id="N0B5I3"/>
<dbReference type="KEGG" id="hdt:HYPDE_35663"/>
<evidence type="ECO:0008006" key="3">
    <source>
        <dbReference type="Google" id="ProtNLM"/>
    </source>
</evidence>
<dbReference type="eggNOG" id="COG1943">
    <property type="taxonomic scope" value="Bacteria"/>
</dbReference>
<name>N0B5I3_9HYPH</name>
<dbReference type="Proteomes" id="UP000005952">
    <property type="component" value="Chromosome"/>
</dbReference>
<sequence length="233" mass="27086">MIISFSRQFIFLKTQKTGSTSVEIALSALCSPDDVLTPIAPHEEQIRQQNGRAAQNFLIPRDFRPWWASASEILGLKRLSSGTSYYNHMSATELRARMDPALFDSFKKVTIVRNPWDREVSLFYWHTRASQAPQDFGKFVRRRLSNPERKTFKLYSIDGRIVATHILRYETLAKDYDRFVRSLGIADPVPLGNAKGAFRPNGARNYRDMYDDATREIVRQRYRREIDTFGYSF</sequence>
<dbReference type="GO" id="GO:0008146">
    <property type="term" value="F:sulfotransferase activity"/>
    <property type="evidence" value="ECO:0007669"/>
    <property type="project" value="InterPro"/>
</dbReference>
<dbReference type="GO" id="GO:0016020">
    <property type="term" value="C:membrane"/>
    <property type="evidence" value="ECO:0007669"/>
    <property type="project" value="InterPro"/>
</dbReference>